<keyword evidence="3" id="KW-0378">Hydrolase</keyword>
<keyword evidence="1" id="KW-0680">Restriction system</keyword>
<dbReference type="AlphaFoldDB" id="A0A2D2LYH0"/>
<protein>
    <submittedName>
        <fullName evidence="3">Type I restriction endonuclease subunit R</fullName>
    </submittedName>
</protein>
<evidence type="ECO:0000259" key="2">
    <source>
        <dbReference type="PROSITE" id="PS51192"/>
    </source>
</evidence>
<dbReference type="GO" id="GO:0009307">
    <property type="term" value="P:DNA restriction-modification system"/>
    <property type="evidence" value="ECO:0007669"/>
    <property type="project" value="UniProtKB-KW"/>
</dbReference>
<keyword evidence="3" id="KW-0614">Plasmid</keyword>
<reference evidence="4" key="1">
    <citation type="submission" date="2017-10" db="EMBL/GenBank/DDBJ databases">
        <title>Complete genome sequence of Moraxella osloensis NP7 isolated from human skin.</title>
        <authorList>
            <person name="Lee K."/>
            <person name="Lim J.Y."/>
            <person name="Hwang I."/>
        </authorList>
    </citation>
    <scope>NUCLEOTIDE SEQUENCE [LARGE SCALE GENOMIC DNA]</scope>
    <source>
        <strain evidence="4">NP7</strain>
        <plasmid evidence="4">pnp7-5</plasmid>
    </source>
</reference>
<sequence length="217" mass="24091">MSMVFYTGKIVLAMNNPTVVILTDRNDLDDQLFATFSASVQLLRQSPKQAGDREQLKELLKVNSGGVIFTTIQKFQPEDGSNVYDTLSERHNIIVIADEAHRSQYGFAAKEVDVKNDAGDVTGKRTVYGFAKYLRDALPNATYLGFTGTPIEKNDVNTPAVLGDYVDIYNISQVVEDGATVRIFYESRLAKVAISDEGKKLIADFDEEFNEDELTAT</sequence>
<name>A0A2D2LYH0_FAUOS</name>
<keyword evidence="3" id="KW-0540">Nuclease</keyword>
<dbReference type="PANTHER" id="PTHR30195:SF15">
    <property type="entry name" value="TYPE I RESTRICTION ENZYME HINDI ENDONUCLEASE SUBUNIT"/>
    <property type="match status" value="1"/>
</dbReference>
<proteinExistence type="predicted"/>
<dbReference type="InterPro" id="IPR040980">
    <property type="entry name" value="SWI2_SNF2"/>
</dbReference>
<dbReference type="Gene3D" id="3.40.50.300">
    <property type="entry name" value="P-loop containing nucleotide triphosphate hydrolases"/>
    <property type="match status" value="1"/>
</dbReference>
<geneLocation type="plasmid" evidence="4">
    <name>pnp7-5</name>
</geneLocation>
<dbReference type="PROSITE" id="PS51192">
    <property type="entry name" value="HELICASE_ATP_BIND_1"/>
    <property type="match status" value="1"/>
</dbReference>
<evidence type="ECO:0000313" key="3">
    <source>
        <dbReference type="EMBL" id="ATR80059.1"/>
    </source>
</evidence>
<dbReference type="GO" id="GO:0004519">
    <property type="term" value="F:endonuclease activity"/>
    <property type="evidence" value="ECO:0007669"/>
    <property type="project" value="UniProtKB-KW"/>
</dbReference>
<feature type="domain" description="Helicase ATP-binding" evidence="2">
    <location>
        <begin position="1"/>
        <end position="168"/>
    </location>
</feature>
<organism evidence="3 4">
    <name type="scientific">Faucicola osloensis</name>
    <name type="common">Moraxella osloensis</name>
    <dbReference type="NCBI Taxonomy" id="34062"/>
    <lineage>
        <taxon>Bacteria</taxon>
        <taxon>Pseudomonadati</taxon>
        <taxon>Pseudomonadota</taxon>
        <taxon>Gammaproteobacteria</taxon>
        <taxon>Moraxellales</taxon>
        <taxon>Moraxellaceae</taxon>
        <taxon>Faucicola</taxon>
    </lineage>
</organism>
<dbReference type="SUPFAM" id="SSF52540">
    <property type="entry name" value="P-loop containing nucleoside triphosphate hydrolases"/>
    <property type="match status" value="1"/>
</dbReference>
<dbReference type="PANTHER" id="PTHR30195">
    <property type="entry name" value="TYPE I SITE-SPECIFIC DEOXYRIBONUCLEASE PROTEIN SUBUNIT M AND R"/>
    <property type="match status" value="1"/>
</dbReference>
<evidence type="ECO:0000256" key="1">
    <source>
        <dbReference type="ARBA" id="ARBA00022747"/>
    </source>
</evidence>
<evidence type="ECO:0000313" key="4">
    <source>
        <dbReference type="Proteomes" id="UP000229340"/>
    </source>
</evidence>
<gene>
    <name evidence="3" type="ORF">NP7_11970</name>
</gene>
<dbReference type="Pfam" id="PF18766">
    <property type="entry name" value="SWI2_SNF2"/>
    <property type="match status" value="1"/>
</dbReference>
<dbReference type="InterPro" id="IPR051268">
    <property type="entry name" value="Type-I_R_enzyme_R_subunit"/>
</dbReference>
<keyword evidence="3" id="KW-0255">Endonuclease</keyword>
<dbReference type="InterPro" id="IPR014001">
    <property type="entry name" value="Helicase_ATP-bd"/>
</dbReference>
<accession>A0A2D2LYH0</accession>
<dbReference type="InterPro" id="IPR027417">
    <property type="entry name" value="P-loop_NTPase"/>
</dbReference>
<dbReference type="EMBL" id="CP024448">
    <property type="protein sequence ID" value="ATR80059.1"/>
    <property type="molecule type" value="Genomic_DNA"/>
</dbReference>
<dbReference type="Proteomes" id="UP000229340">
    <property type="component" value="Plasmid pNP7-5"/>
</dbReference>